<proteinExistence type="predicted"/>
<evidence type="ECO:0000313" key="2">
    <source>
        <dbReference type="EMBL" id="THG08450.1"/>
    </source>
</evidence>
<dbReference type="PANTHER" id="PTHR48049:SF160">
    <property type="entry name" value="UDP-GLYCOSYLTRANSFERASE 91A1"/>
    <property type="match status" value="1"/>
</dbReference>
<keyword evidence="1" id="KW-1133">Transmembrane helix</keyword>
<dbReference type="Proteomes" id="UP000306102">
    <property type="component" value="Unassembled WGS sequence"/>
</dbReference>
<keyword evidence="3" id="KW-1185">Reference proteome</keyword>
<dbReference type="InterPro" id="IPR050481">
    <property type="entry name" value="UDP-glycosyltransf_plant"/>
</dbReference>
<protein>
    <submittedName>
        <fullName evidence="2">Uncharacterized protein</fullName>
    </submittedName>
</protein>
<dbReference type="Gene3D" id="3.40.50.2000">
    <property type="entry name" value="Glycogen Phosphorylase B"/>
    <property type="match status" value="1"/>
</dbReference>
<keyword evidence="1" id="KW-0472">Membrane</keyword>
<accession>A0A4S4DYC6</accession>
<dbReference type="AlphaFoldDB" id="A0A4S4DYC6"/>
<comment type="caution">
    <text evidence="2">The sequence shown here is derived from an EMBL/GenBank/DDBJ whole genome shotgun (WGS) entry which is preliminary data.</text>
</comment>
<evidence type="ECO:0000313" key="3">
    <source>
        <dbReference type="Proteomes" id="UP000306102"/>
    </source>
</evidence>
<dbReference type="EMBL" id="SDRB02009301">
    <property type="protein sequence ID" value="THG08450.1"/>
    <property type="molecule type" value="Genomic_DNA"/>
</dbReference>
<sequence length="342" mass="38427">MEYSYDIRDVSKKVFYDKSSVRQIVIGYGDGYSQIRQLEDCQGLRWQLPNIDSSVLASTANELRRDKYTPVNPEKLKAAAVGLSQSSAALMVGQAASKLELHNELNNYLTVSTSTSVIVDKSSDGEFLRIDFNVRLVWERIKLQTFGLSLELQMMPVTPVQVRHYGAKNSPKTQSTADLPYDKVKYLKMAYDQLQQPMTQLLADMAPDWVIYDFAPYWLGPVAAKLGISSVFFSIFIAATLCFVGPIPVLKGEDDRTTPRTSLVDDENIPGTYRLGAGIEACDVLAVRSSYEFEPEWLKLLQQIHQKPITPIGLLPTTAYDSSDNGEAWTEIKEWLFIGLWS</sequence>
<name>A0A4S4DYC6_CAMSN</name>
<organism evidence="2 3">
    <name type="scientific">Camellia sinensis var. sinensis</name>
    <name type="common">China tea</name>
    <dbReference type="NCBI Taxonomy" id="542762"/>
    <lineage>
        <taxon>Eukaryota</taxon>
        <taxon>Viridiplantae</taxon>
        <taxon>Streptophyta</taxon>
        <taxon>Embryophyta</taxon>
        <taxon>Tracheophyta</taxon>
        <taxon>Spermatophyta</taxon>
        <taxon>Magnoliopsida</taxon>
        <taxon>eudicotyledons</taxon>
        <taxon>Gunneridae</taxon>
        <taxon>Pentapetalae</taxon>
        <taxon>asterids</taxon>
        <taxon>Ericales</taxon>
        <taxon>Theaceae</taxon>
        <taxon>Camellia</taxon>
    </lineage>
</organism>
<gene>
    <name evidence="2" type="ORF">TEA_023513</name>
</gene>
<dbReference type="SUPFAM" id="SSF53756">
    <property type="entry name" value="UDP-Glycosyltransferase/glycogen phosphorylase"/>
    <property type="match status" value="1"/>
</dbReference>
<dbReference type="PANTHER" id="PTHR48049">
    <property type="entry name" value="GLYCOSYLTRANSFERASE"/>
    <property type="match status" value="1"/>
</dbReference>
<dbReference type="GO" id="GO:0035251">
    <property type="term" value="F:UDP-glucosyltransferase activity"/>
    <property type="evidence" value="ECO:0007669"/>
    <property type="project" value="InterPro"/>
</dbReference>
<keyword evidence="1" id="KW-0812">Transmembrane</keyword>
<feature type="transmembrane region" description="Helical" evidence="1">
    <location>
        <begin position="231"/>
        <end position="250"/>
    </location>
</feature>
<evidence type="ECO:0000256" key="1">
    <source>
        <dbReference type="SAM" id="Phobius"/>
    </source>
</evidence>
<reference evidence="2 3" key="1">
    <citation type="journal article" date="2018" name="Proc. Natl. Acad. Sci. U.S.A.">
        <title>Draft genome sequence of Camellia sinensis var. sinensis provides insights into the evolution of the tea genome and tea quality.</title>
        <authorList>
            <person name="Wei C."/>
            <person name="Yang H."/>
            <person name="Wang S."/>
            <person name="Zhao J."/>
            <person name="Liu C."/>
            <person name="Gao L."/>
            <person name="Xia E."/>
            <person name="Lu Y."/>
            <person name="Tai Y."/>
            <person name="She G."/>
            <person name="Sun J."/>
            <person name="Cao H."/>
            <person name="Tong W."/>
            <person name="Gao Q."/>
            <person name="Li Y."/>
            <person name="Deng W."/>
            <person name="Jiang X."/>
            <person name="Wang W."/>
            <person name="Chen Q."/>
            <person name="Zhang S."/>
            <person name="Li H."/>
            <person name="Wu J."/>
            <person name="Wang P."/>
            <person name="Li P."/>
            <person name="Shi C."/>
            <person name="Zheng F."/>
            <person name="Jian J."/>
            <person name="Huang B."/>
            <person name="Shan D."/>
            <person name="Shi M."/>
            <person name="Fang C."/>
            <person name="Yue Y."/>
            <person name="Li F."/>
            <person name="Li D."/>
            <person name="Wei S."/>
            <person name="Han B."/>
            <person name="Jiang C."/>
            <person name="Yin Y."/>
            <person name="Xia T."/>
            <person name="Zhang Z."/>
            <person name="Bennetzen J.L."/>
            <person name="Zhao S."/>
            <person name="Wan X."/>
        </authorList>
    </citation>
    <scope>NUCLEOTIDE SEQUENCE [LARGE SCALE GENOMIC DNA]</scope>
    <source>
        <strain evidence="3">cv. Shuchazao</strain>
        <tissue evidence="2">Leaf</tissue>
    </source>
</reference>